<keyword evidence="3" id="KW-1185">Reference proteome</keyword>
<accession>A0A9D4F7G1</accession>
<dbReference type="Proteomes" id="UP000828390">
    <property type="component" value="Unassembled WGS sequence"/>
</dbReference>
<dbReference type="AlphaFoldDB" id="A0A9D4F7G1"/>
<evidence type="ECO:0000313" key="3">
    <source>
        <dbReference type="Proteomes" id="UP000828390"/>
    </source>
</evidence>
<reference evidence="2" key="1">
    <citation type="journal article" date="2019" name="bioRxiv">
        <title>The Genome of the Zebra Mussel, Dreissena polymorpha: A Resource for Invasive Species Research.</title>
        <authorList>
            <person name="McCartney M.A."/>
            <person name="Auch B."/>
            <person name="Kono T."/>
            <person name="Mallez S."/>
            <person name="Zhang Y."/>
            <person name="Obille A."/>
            <person name="Becker A."/>
            <person name="Abrahante J.E."/>
            <person name="Garbe J."/>
            <person name="Badalamenti J.P."/>
            <person name="Herman A."/>
            <person name="Mangelson H."/>
            <person name="Liachko I."/>
            <person name="Sullivan S."/>
            <person name="Sone E.D."/>
            <person name="Koren S."/>
            <person name="Silverstein K.A.T."/>
            <person name="Beckman K.B."/>
            <person name="Gohl D.M."/>
        </authorList>
    </citation>
    <scope>NUCLEOTIDE SEQUENCE</scope>
    <source>
        <strain evidence="2">Duluth1</strain>
        <tissue evidence="2">Whole animal</tissue>
    </source>
</reference>
<dbReference type="EMBL" id="JAIWYP010000007">
    <property type="protein sequence ID" value="KAH3792691.1"/>
    <property type="molecule type" value="Genomic_DNA"/>
</dbReference>
<keyword evidence="1" id="KW-0677">Repeat</keyword>
<sequence>MIKNDEPDIKLQSNREFIHYRADCNDLGKIIKGEPKHDVGPITIISIQDKSEYNVRTTTDKFECSITGICKNSNGDLVIADFDNMCVNLLKQTH</sequence>
<evidence type="ECO:0000256" key="1">
    <source>
        <dbReference type="ARBA" id="ARBA00022737"/>
    </source>
</evidence>
<protein>
    <submittedName>
        <fullName evidence="2">Uncharacterized protein</fullName>
    </submittedName>
</protein>
<reference evidence="2" key="2">
    <citation type="submission" date="2020-11" db="EMBL/GenBank/DDBJ databases">
        <authorList>
            <person name="McCartney M.A."/>
            <person name="Auch B."/>
            <person name="Kono T."/>
            <person name="Mallez S."/>
            <person name="Becker A."/>
            <person name="Gohl D.M."/>
            <person name="Silverstein K.A.T."/>
            <person name="Koren S."/>
            <person name="Bechman K.B."/>
            <person name="Herman A."/>
            <person name="Abrahante J.E."/>
            <person name="Garbe J."/>
        </authorList>
    </citation>
    <scope>NUCLEOTIDE SEQUENCE</scope>
    <source>
        <strain evidence="2">Duluth1</strain>
        <tissue evidence="2">Whole animal</tissue>
    </source>
</reference>
<name>A0A9D4F7G1_DREPO</name>
<proteinExistence type="predicted"/>
<evidence type="ECO:0000313" key="2">
    <source>
        <dbReference type="EMBL" id="KAH3792691.1"/>
    </source>
</evidence>
<comment type="caution">
    <text evidence="2">The sequence shown here is derived from an EMBL/GenBank/DDBJ whole genome shotgun (WGS) entry which is preliminary data.</text>
</comment>
<dbReference type="InterPro" id="IPR001258">
    <property type="entry name" value="NHL_repeat"/>
</dbReference>
<organism evidence="2 3">
    <name type="scientific">Dreissena polymorpha</name>
    <name type="common">Zebra mussel</name>
    <name type="synonym">Mytilus polymorpha</name>
    <dbReference type="NCBI Taxonomy" id="45954"/>
    <lineage>
        <taxon>Eukaryota</taxon>
        <taxon>Metazoa</taxon>
        <taxon>Spiralia</taxon>
        <taxon>Lophotrochozoa</taxon>
        <taxon>Mollusca</taxon>
        <taxon>Bivalvia</taxon>
        <taxon>Autobranchia</taxon>
        <taxon>Heteroconchia</taxon>
        <taxon>Euheterodonta</taxon>
        <taxon>Imparidentia</taxon>
        <taxon>Neoheterodontei</taxon>
        <taxon>Myida</taxon>
        <taxon>Dreissenoidea</taxon>
        <taxon>Dreissenidae</taxon>
        <taxon>Dreissena</taxon>
    </lineage>
</organism>
<dbReference type="Pfam" id="PF01436">
    <property type="entry name" value="NHL"/>
    <property type="match status" value="1"/>
</dbReference>
<gene>
    <name evidence="2" type="ORF">DPMN_146190</name>
</gene>